<sequence>MARPAMATCPVARPCPGGQKASRLDPAQPCPGVGRADLPAPAASPCEVALPGTTSPRGQPRRQCSARLAFFPDIYGKEPWRVGGLELGRSTERSWREMGKTVNWDAPL</sequence>
<protein>
    <submittedName>
        <fullName evidence="2">Uncharacterized protein</fullName>
    </submittedName>
</protein>
<keyword evidence="3" id="KW-1185">Reference proteome</keyword>
<comment type="caution">
    <text evidence="2">The sequence shown here is derived from an EMBL/GenBank/DDBJ whole genome shotgun (WGS) entry which is preliminary data.</text>
</comment>
<dbReference type="Proteomes" id="UP000604825">
    <property type="component" value="Unassembled WGS sequence"/>
</dbReference>
<dbReference type="EMBL" id="CAJGYO010000002">
    <property type="protein sequence ID" value="CAD6212831.1"/>
    <property type="molecule type" value="Genomic_DNA"/>
</dbReference>
<accession>A0A811MUJ9</accession>
<gene>
    <name evidence="2" type="ORF">NCGR_LOCUS8570</name>
</gene>
<dbReference type="AlphaFoldDB" id="A0A811MUJ9"/>
<organism evidence="2 3">
    <name type="scientific">Miscanthus lutarioriparius</name>
    <dbReference type="NCBI Taxonomy" id="422564"/>
    <lineage>
        <taxon>Eukaryota</taxon>
        <taxon>Viridiplantae</taxon>
        <taxon>Streptophyta</taxon>
        <taxon>Embryophyta</taxon>
        <taxon>Tracheophyta</taxon>
        <taxon>Spermatophyta</taxon>
        <taxon>Magnoliopsida</taxon>
        <taxon>Liliopsida</taxon>
        <taxon>Poales</taxon>
        <taxon>Poaceae</taxon>
        <taxon>PACMAD clade</taxon>
        <taxon>Panicoideae</taxon>
        <taxon>Andropogonodae</taxon>
        <taxon>Andropogoneae</taxon>
        <taxon>Saccharinae</taxon>
        <taxon>Miscanthus</taxon>
    </lineage>
</organism>
<evidence type="ECO:0000313" key="3">
    <source>
        <dbReference type="Proteomes" id="UP000604825"/>
    </source>
</evidence>
<reference evidence="2" key="1">
    <citation type="submission" date="2020-10" db="EMBL/GenBank/DDBJ databases">
        <authorList>
            <person name="Han B."/>
            <person name="Lu T."/>
            <person name="Zhao Q."/>
            <person name="Huang X."/>
            <person name="Zhao Y."/>
        </authorList>
    </citation>
    <scope>NUCLEOTIDE SEQUENCE</scope>
</reference>
<evidence type="ECO:0000256" key="1">
    <source>
        <dbReference type="SAM" id="MobiDB-lite"/>
    </source>
</evidence>
<evidence type="ECO:0000313" key="2">
    <source>
        <dbReference type="EMBL" id="CAD6212831.1"/>
    </source>
</evidence>
<feature type="region of interest" description="Disordered" evidence="1">
    <location>
        <begin position="1"/>
        <end position="36"/>
    </location>
</feature>
<name>A0A811MUJ9_9POAL</name>
<proteinExistence type="predicted"/>